<accession>A0A8S5UVN3</accession>
<protein>
    <submittedName>
        <fullName evidence="1">Uncharacterized protein</fullName>
    </submittedName>
</protein>
<reference evidence="1" key="1">
    <citation type="journal article" date="2021" name="Proc. Natl. Acad. Sci. U.S.A.">
        <title>A Catalog of Tens of Thousands of Viruses from Human Metagenomes Reveals Hidden Associations with Chronic Diseases.</title>
        <authorList>
            <person name="Tisza M.J."/>
            <person name="Buck C.B."/>
        </authorList>
    </citation>
    <scope>NUCLEOTIDE SEQUENCE</scope>
    <source>
        <strain evidence="1">CtuZ46</strain>
    </source>
</reference>
<dbReference type="EMBL" id="BK016150">
    <property type="protein sequence ID" value="DAF98544.1"/>
    <property type="molecule type" value="Genomic_DNA"/>
</dbReference>
<organism evidence="1">
    <name type="scientific">Microviridae sp. ctuZ46</name>
    <dbReference type="NCBI Taxonomy" id="2825010"/>
    <lineage>
        <taxon>Viruses</taxon>
        <taxon>Monodnaviria</taxon>
        <taxon>Sangervirae</taxon>
        <taxon>Phixviricota</taxon>
        <taxon>Malgrandaviricetes</taxon>
        <taxon>Petitvirales</taxon>
        <taxon>Microviridae</taxon>
    </lineage>
</organism>
<sequence length="81" mass="9557">MNQKNEKGFEAKDNFIVRAVNEENEDFIITIGRHLATTKHFESKEEAERYIEKPEWDTTLALMAEMLEAHDQMLNNKSEEK</sequence>
<name>A0A8S5UVN3_9VIRU</name>
<proteinExistence type="predicted"/>
<evidence type="ECO:0000313" key="1">
    <source>
        <dbReference type="EMBL" id="DAF98544.1"/>
    </source>
</evidence>